<dbReference type="InterPro" id="IPR018490">
    <property type="entry name" value="cNMP-bd_dom_sf"/>
</dbReference>
<dbReference type="Proteomes" id="UP000199024">
    <property type="component" value="Unassembled WGS sequence"/>
</dbReference>
<dbReference type="Pfam" id="PF13545">
    <property type="entry name" value="HTH_Crp_2"/>
    <property type="match status" value="1"/>
</dbReference>
<dbReference type="Pfam" id="PF00027">
    <property type="entry name" value="cNMP_binding"/>
    <property type="match status" value="1"/>
</dbReference>
<keyword evidence="2" id="KW-0238">DNA-binding</keyword>
<dbReference type="SMART" id="SM00100">
    <property type="entry name" value="cNMP"/>
    <property type="match status" value="1"/>
</dbReference>
<evidence type="ECO:0000256" key="3">
    <source>
        <dbReference type="ARBA" id="ARBA00023163"/>
    </source>
</evidence>
<gene>
    <name evidence="6" type="ORF">SAMN05421771_1376</name>
</gene>
<dbReference type="InterPro" id="IPR000595">
    <property type="entry name" value="cNMP-bd_dom"/>
</dbReference>
<name>A0A1I6LWC0_9BACT</name>
<dbReference type="SMART" id="SM00419">
    <property type="entry name" value="HTH_CRP"/>
    <property type="match status" value="1"/>
</dbReference>
<dbReference type="EMBL" id="FOZL01000001">
    <property type="protein sequence ID" value="SFS07698.1"/>
    <property type="molecule type" value="Genomic_DNA"/>
</dbReference>
<feature type="domain" description="Cyclic nucleotide-binding" evidence="4">
    <location>
        <begin position="24"/>
        <end position="124"/>
    </location>
</feature>
<dbReference type="InterPro" id="IPR012318">
    <property type="entry name" value="HTH_CRP"/>
</dbReference>
<reference evidence="6 7" key="1">
    <citation type="submission" date="2016-10" db="EMBL/GenBank/DDBJ databases">
        <authorList>
            <person name="de Groot N.N."/>
        </authorList>
    </citation>
    <scope>NUCLEOTIDE SEQUENCE [LARGE SCALE GENOMIC DNA]</scope>
    <source>
        <strain evidence="6 7">DSM 21001</strain>
    </source>
</reference>
<evidence type="ECO:0000259" key="4">
    <source>
        <dbReference type="PROSITE" id="PS50042"/>
    </source>
</evidence>
<keyword evidence="3" id="KW-0804">Transcription</keyword>
<dbReference type="PROSITE" id="PS50042">
    <property type="entry name" value="CNMP_BINDING_3"/>
    <property type="match status" value="1"/>
</dbReference>
<dbReference type="GO" id="GO:0003700">
    <property type="term" value="F:DNA-binding transcription factor activity"/>
    <property type="evidence" value="ECO:0007669"/>
    <property type="project" value="TreeGrafter"/>
</dbReference>
<evidence type="ECO:0000259" key="5">
    <source>
        <dbReference type="PROSITE" id="PS51063"/>
    </source>
</evidence>
<keyword evidence="7" id="KW-1185">Reference proteome</keyword>
<dbReference type="OrthoDB" id="3525895at2"/>
<evidence type="ECO:0000256" key="2">
    <source>
        <dbReference type="ARBA" id="ARBA00023125"/>
    </source>
</evidence>
<keyword evidence="1" id="KW-0805">Transcription regulation</keyword>
<organism evidence="6 7">
    <name type="scientific">Granulicella pectinivorans</name>
    <dbReference type="NCBI Taxonomy" id="474950"/>
    <lineage>
        <taxon>Bacteria</taxon>
        <taxon>Pseudomonadati</taxon>
        <taxon>Acidobacteriota</taxon>
        <taxon>Terriglobia</taxon>
        <taxon>Terriglobales</taxon>
        <taxon>Acidobacteriaceae</taxon>
        <taxon>Granulicella</taxon>
    </lineage>
</organism>
<proteinExistence type="predicted"/>
<evidence type="ECO:0000313" key="6">
    <source>
        <dbReference type="EMBL" id="SFS07698.1"/>
    </source>
</evidence>
<dbReference type="PANTHER" id="PTHR24567">
    <property type="entry name" value="CRP FAMILY TRANSCRIPTIONAL REGULATORY PROTEIN"/>
    <property type="match status" value="1"/>
</dbReference>
<accession>A0A1I6LWC0</accession>
<dbReference type="SUPFAM" id="SSF51206">
    <property type="entry name" value="cAMP-binding domain-like"/>
    <property type="match status" value="1"/>
</dbReference>
<keyword evidence="6" id="KW-0808">Transferase</keyword>
<sequence>MVTKGSFDCEAFLSSCRGRKVIALKPADVFFSQGTKAESVFYLITGRAKLTVVSDRGKEMIVALLSSGDFLGEVAIAPAARRHTATAVAMTHCTAIKIGKSDMAVALSKESDFSKEFIAFLLSRSMRVQEDLVDHLFHSSERRLARVLLILAETDTLGSDPTLIPHITQEMLAGMIGTTRSRVSYFMNRFRKRGLIEYNRRIRVHSLLLKAVLEGDNAKIIRS</sequence>
<keyword evidence="6" id="KW-0418">Kinase</keyword>
<dbReference type="GO" id="GO:0005829">
    <property type="term" value="C:cytosol"/>
    <property type="evidence" value="ECO:0007669"/>
    <property type="project" value="TreeGrafter"/>
</dbReference>
<dbReference type="InterPro" id="IPR014710">
    <property type="entry name" value="RmlC-like_jellyroll"/>
</dbReference>
<dbReference type="InterPro" id="IPR036390">
    <property type="entry name" value="WH_DNA-bd_sf"/>
</dbReference>
<dbReference type="AlphaFoldDB" id="A0A1I6LWC0"/>
<dbReference type="PANTHER" id="PTHR24567:SF68">
    <property type="entry name" value="DNA-BINDING TRANSCRIPTIONAL DUAL REGULATOR CRP"/>
    <property type="match status" value="1"/>
</dbReference>
<dbReference type="CDD" id="cd00038">
    <property type="entry name" value="CAP_ED"/>
    <property type="match status" value="1"/>
</dbReference>
<dbReference type="Gene3D" id="2.60.120.10">
    <property type="entry name" value="Jelly Rolls"/>
    <property type="match status" value="1"/>
</dbReference>
<dbReference type="PROSITE" id="PS51063">
    <property type="entry name" value="HTH_CRP_2"/>
    <property type="match status" value="1"/>
</dbReference>
<protein>
    <submittedName>
        <fullName evidence="6">cAMP-binding domain of CRP or a regulatory subunit of cAMP-dependent protein kinases</fullName>
    </submittedName>
</protein>
<dbReference type="SUPFAM" id="SSF46785">
    <property type="entry name" value="Winged helix' DNA-binding domain"/>
    <property type="match status" value="1"/>
</dbReference>
<dbReference type="GO" id="GO:0016301">
    <property type="term" value="F:kinase activity"/>
    <property type="evidence" value="ECO:0007669"/>
    <property type="project" value="UniProtKB-KW"/>
</dbReference>
<evidence type="ECO:0000313" key="7">
    <source>
        <dbReference type="Proteomes" id="UP000199024"/>
    </source>
</evidence>
<evidence type="ECO:0000256" key="1">
    <source>
        <dbReference type="ARBA" id="ARBA00023015"/>
    </source>
</evidence>
<dbReference type="GO" id="GO:0003677">
    <property type="term" value="F:DNA binding"/>
    <property type="evidence" value="ECO:0007669"/>
    <property type="project" value="UniProtKB-KW"/>
</dbReference>
<dbReference type="STRING" id="474950.SAMN05421771_1376"/>
<feature type="domain" description="HTH crp-type" evidence="5">
    <location>
        <begin position="138"/>
        <end position="208"/>
    </location>
</feature>
<dbReference type="InterPro" id="IPR050397">
    <property type="entry name" value="Env_Response_Regulators"/>
</dbReference>